<feature type="coiled-coil region" evidence="1">
    <location>
        <begin position="111"/>
        <end position="145"/>
    </location>
</feature>
<gene>
    <name evidence="3" type="ORF">FSCOSCO3_A000186</name>
</gene>
<comment type="caution">
    <text evidence="3">The sequence shown here is derived from an EMBL/GenBank/DDBJ whole genome shotgun (WGS) entry which is preliminary data.</text>
</comment>
<keyword evidence="1" id="KW-0175">Coiled coil</keyword>
<keyword evidence="4" id="KW-1185">Reference proteome</keyword>
<reference evidence="3 4" key="1">
    <citation type="submission" date="2024-01" db="EMBL/GenBank/DDBJ databases">
        <authorList>
            <person name="Alioto T."/>
            <person name="Alioto T."/>
            <person name="Gomez Garrido J."/>
        </authorList>
    </citation>
    <scope>NUCLEOTIDE SEQUENCE [LARGE SCALE GENOMIC DNA]</scope>
</reference>
<dbReference type="EMBL" id="CAWUFR010000161">
    <property type="protein sequence ID" value="CAK6970640.1"/>
    <property type="molecule type" value="Genomic_DNA"/>
</dbReference>
<accession>A0AAV1PGY3</accession>
<evidence type="ECO:0000256" key="2">
    <source>
        <dbReference type="SAM" id="MobiDB-lite"/>
    </source>
</evidence>
<protein>
    <submittedName>
        <fullName evidence="3">Golgin subfamily A member 6-like protein 22</fullName>
    </submittedName>
</protein>
<name>A0AAV1PGY3_SCOSC</name>
<sequence>MEESLQEKEISRATEKRQTPTNTHINTLALLNETQSTLKQSKLTCDMLKEKLQKQLTERLESFQRELSEMEESFMKELSEKERIPAERTWQRERLLLRGRKEPSETVERSRKELSTLSENWERRARQWERNKRELEAMLLVKEKM</sequence>
<feature type="compositionally biased region" description="Basic and acidic residues" evidence="2">
    <location>
        <begin position="1"/>
        <end position="18"/>
    </location>
</feature>
<dbReference type="Proteomes" id="UP001314229">
    <property type="component" value="Unassembled WGS sequence"/>
</dbReference>
<dbReference type="AlphaFoldDB" id="A0AAV1PGY3"/>
<feature type="coiled-coil region" evidence="1">
    <location>
        <begin position="31"/>
        <end position="80"/>
    </location>
</feature>
<organism evidence="3 4">
    <name type="scientific">Scomber scombrus</name>
    <name type="common">Atlantic mackerel</name>
    <name type="synonym">Scomber vernalis</name>
    <dbReference type="NCBI Taxonomy" id="13677"/>
    <lineage>
        <taxon>Eukaryota</taxon>
        <taxon>Metazoa</taxon>
        <taxon>Chordata</taxon>
        <taxon>Craniata</taxon>
        <taxon>Vertebrata</taxon>
        <taxon>Euteleostomi</taxon>
        <taxon>Actinopterygii</taxon>
        <taxon>Neopterygii</taxon>
        <taxon>Teleostei</taxon>
        <taxon>Neoteleostei</taxon>
        <taxon>Acanthomorphata</taxon>
        <taxon>Pelagiaria</taxon>
        <taxon>Scombriformes</taxon>
        <taxon>Scombridae</taxon>
        <taxon>Scomber</taxon>
    </lineage>
</organism>
<feature type="region of interest" description="Disordered" evidence="2">
    <location>
        <begin position="1"/>
        <end position="22"/>
    </location>
</feature>
<evidence type="ECO:0000313" key="4">
    <source>
        <dbReference type="Proteomes" id="UP001314229"/>
    </source>
</evidence>
<evidence type="ECO:0000313" key="3">
    <source>
        <dbReference type="EMBL" id="CAK6970640.1"/>
    </source>
</evidence>
<proteinExistence type="predicted"/>
<evidence type="ECO:0000256" key="1">
    <source>
        <dbReference type="SAM" id="Coils"/>
    </source>
</evidence>